<comment type="caution">
    <text evidence="1">The sequence shown here is derived from an EMBL/GenBank/DDBJ whole genome shotgun (WGS) entry which is preliminary data.</text>
</comment>
<accession>A0A2J7Q1Q0</accession>
<gene>
    <name evidence="1" type="ORF">B7P43_G14131</name>
</gene>
<proteinExistence type="predicted"/>
<dbReference type="STRING" id="105785.A0A2J7Q1Q0"/>
<dbReference type="InParanoid" id="A0A2J7Q1Q0"/>
<evidence type="ECO:0008006" key="3">
    <source>
        <dbReference type="Google" id="ProtNLM"/>
    </source>
</evidence>
<organism evidence="1 2">
    <name type="scientific">Cryptotermes secundus</name>
    <dbReference type="NCBI Taxonomy" id="105785"/>
    <lineage>
        <taxon>Eukaryota</taxon>
        <taxon>Metazoa</taxon>
        <taxon>Ecdysozoa</taxon>
        <taxon>Arthropoda</taxon>
        <taxon>Hexapoda</taxon>
        <taxon>Insecta</taxon>
        <taxon>Pterygota</taxon>
        <taxon>Neoptera</taxon>
        <taxon>Polyneoptera</taxon>
        <taxon>Dictyoptera</taxon>
        <taxon>Blattodea</taxon>
        <taxon>Blattoidea</taxon>
        <taxon>Termitoidae</taxon>
        <taxon>Kalotermitidae</taxon>
        <taxon>Cryptotermitinae</taxon>
        <taxon>Cryptotermes</taxon>
    </lineage>
</organism>
<sequence>MKINPTKSKAVCFTRARVTEPLNYSLGGKVIPEASSCKYLGIILRSELSWSDQVNYTVKGAWKALHFTMRILKKGNSKTKSLAYTSLVRLILEYGAVCWDPCREGQINVLDRVQEKAAIFAHHRNESNWETLTEHRKIARICALFKAYTGERAWKAIGDRLETPFYLSRGDHGKKIRSRKQRTHIRKYSFVNRIIQLWNQLPADALGTLSCKPSNFRQRVRKVINEAK</sequence>
<name>A0A2J7Q1Q0_9NEOP</name>
<protein>
    <recommendedName>
        <fullName evidence="3">Reverse transcriptase domain-containing protein</fullName>
    </recommendedName>
</protein>
<dbReference type="PANTHER" id="PTHR33332">
    <property type="entry name" value="REVERSE TRANSCRIPTASE DOMAIN-CONTAINING PROTEIN"/>
    <property type="match status" value="1"/>
</dbReference>
<dbReference type="Proteomes" id="UP000235965">
    <property type="component" value="Unassembled WGS sequence"/>
</dbReference>
<dbReference type="AlphaFoldDB" id="A0A2J7Q1Q0"/>
<evidence type="ECO:0000313" key="2">
    <source>
        <dbReference type="Proteomes" id="UP000235965"/>
    </source>
</evidence>
<reference evidence="1 2" key="1">
    <citation type="submission" date="2017-12" db="EMBL/GenBank/DDBJ databases">
        <title>Hemimetabolous genomes reveal molecular basis of termite eusociality.</title>
        <authorList>
            <person name="Harrison M.C."/>
            <person name="Jongepier E."/>
            <person name="Robertson H.M."/>
            <person name="Arning N."/>
            <person name="Bitard-Feildel T."/>
            <person name="Chao H."/>
            <person name="Childers C.P."/>
            <person name="Dinh H."/>
            <person name="Doddapaneni H."/>
            <person name="Dugan S."/>
            <person name="Gowin J."/>
            <person name="Greiner C."/>
            <person name="Han Y."/>
            <person name="Hu H."/>
            <person name="Hughes D.S.T."/>
            <person name="Huylmans A.-K."/>
            <person name="Kemena C."/>
            <person name="Kremer L.P.M."/>
            <person name="Lee S.L."/>
            <person name="Lopez-Ezquerra A."/>
            <person name="Mallet L."/>
            <person name="Monroy-Kuhn J.M."/>
            <person name="Moser A."/>
            <person name="Murali S.C."/>
            <person name="Muzny D.M."/>
            <person name="Otani S."/>
            <person name="Piulachs M.-D."/>
            <person name="Poelchau M."/>
            <person name="Qu J."/>
            <person name="Schaub F."/>
            <person name="Wada-Katsumata A."/>
            <person name="Worley K.C."/>
            <person name="Xie Q."/>
            <person name="Ylla G."/>
            <person name="Poulsen M."/>
            <person name="Gibbs R.A."/>
            <person name="Schal C."/>
            <person name="Richards S."/>
            <person name="Belles X."/>
            <person name="Korb J."/>
            <person name="Bornberg-Bauer E."/>
        </authorList>
    </citation>
    <scope>NUCLEOTIDE SEQUENCE [LARGE SCALE GENOMIC DNA]</scope>
    <source>
        <tissue evidence="1">Whole body</tissue>
    </source>
</reference>
<dbReference type="EMBL" id="NEVH01019383">
    <property type="protein sequence ID" value="PNF22518.1"/>
    <property type="molecule type" value="Genomic_DNA"/>
</dbReference>
<keyword evidence="2" id="KW-1185">Reference proteome</keyword>
<evidence type="ECO:0000313" key="1">
    <source>
        <dbReference type="EMBL" id="PNF22518.1"/>
    </source>
</evidence>